<gene>
    <name evidence="2" type="ORF">GNI_134880</name>
</gene>
<dbReference type="VEuPathDB" id="CryptoDB:GNI_134880"/>
<feature type="compositionally biased region" description="Polar residues" evidence="1">
    <location>
        <begin position="62"/>
        <end position="73"/>
    </location>
</feature>
<evidence type="ECO:0000256" key="1">
    <source>
        <dbReference type="SAM" id="MobiDB-lite"/>
    </source>
</evidence>
<dbReference type="GeneID" id="22914779"/>
<accession>A0A023B1K6</accession>
<comment type="caution">
    <text evidence="2">The sequence shown here is derived from an EMBL/GenBank/DDBJ whole genome shotgun (WGS) entry which is preliminary data.</text>
</comment>
<dbReference type="Proteomes" id="UP000019763">
    <property type="component" value="Unassembled WGS sequence"/>
</dbReference>
<sequence>MTPKKIDLPPNTETVVREQMRLHEYFATTVSEHPLQLVIDHPDFEEIDPADVQELLKQQHLGTRQLQTAQDQQAEGHGTEESQLDPDEWYEPGPRHYLYDIVHEAPPPAATAFCFTPRAPNKSVTLPYVVEEQYIPVTSPTEVVYKDKYVWLPKIMYNALDDPEWSNNPEHFQLLGSDTELPSSAIPAFQWEYTTSQAEDFQGGEAGDYQTQPGGCQDGDYQPQHGDYEAEPGDSEPAGVCS</sequence>
<feature type="region of interest" description="Disordered" evidence="1">
    <location>
        <begin position="202"/>
        <end position="242"/>
    </location>
</feature>
<evidence type="ECO:0000313" key="2">
    <source>
        <dbReference type="EMBL" id="EZG46138.1"/>
    </source>
</evidence>
<reference evidence="2" key="1">
    <citation type="submission" date="2013-12" db="EMBL/GenBank/DDBJ databases">
        <authorList>
            <person name="Omoto C.K."/>
            <person name="Sibley D."/>
            <person name="Venepally P."/>
            <person name="Hadjithomas M."/>
            <person name="Karamycheva S."/>
            <person name="Brunk B."/>
            <person name="Roos D."/>
            <person name="Caler E."/>
            <person name="Lorenzi H."/>
        </authorList>
    </citation>
    <scope>NUCLEOTIDE SEQUENCE</scope>
</reference>
<dbReference type="AlphaFoldDB" id="A0A023B1K6"/>
<keyword evidence="3" id="KW-1185">Reference proteome</keyword>
<protein>
    <submittedName>
        <fullName evidence="2">Uncharacterized protein</fullName>
    </submittedName>
</protein>
<feature type="region of interest" description="Disordered" evidence="1">
    <location>
        <begin position="62"/>
        <end position="89"/>
    </location>
</feature>
<proteinExistence type="predicted"/>
<evidence type="ECO:0000313" key="3">
    <source>
        <dbReference type="Proteomes" id="UP000019763"/>
    </source>
</evidence>
<dbReference type="EMBL" id="AFNH02000999">
    <property type="protein sequence ID" value="EZG46138.1"/>
    <property type="molecule type" value="Genomic_DNA"/>
</dbReference>
<dbReference type="RefSeq" id="XP_011132355.1">
    <property type="nucleotide sequence ID" value="XM_011134053.1"/>
</dbReference>
<organism evidence="2 3">
    <name type="scientific">Gregarina niphandrodes</name>
    <name type="common">Septate eugregarine</name>
    <dbReference type="NCBI Taxonomy" id="110365"/>
    <lineage>
        <taxon>Eukaryota</taxon>
        <taxon>Sar</taxon>
        <taxon>Alveolata</taxon>
        <taxon>Apicomplexa</taxon>
        <taxon>Conoidasida</taxon>
        <taxon>Gregarinasina</taxon>
        <taxon>Eugregarinorida</taxon>
        <taxon>Gregarinidae</taxon>
        <taxon>Gregarina</taxon>
    </lineage>
</organism>
<name>A0A023B1K6_GRENI</name>